<gene>
    <name evidence="10" type="primary">LOC107017134</name>
</gene>
<keyword evidence="6" id="KW-0695">RNA-directed DNA polymerase</keyword>
<dbReference type="GeneID" id="107017134"/>
<evidence type="ECO:0000313" key="9">
    <source>
        <dbReference type="Proteomes" id="UP000694930"/>
    </source>
</evidence>
<sequence length="322" mass="37129">MHVSNSEQVELAAYQLKNKAKTGFDQWKEGRDKDAPHPSWPHFKEAFLGHFFPQKLKEAKLSLYDPEVVKDMRSRIHLFVASLDRASRKEGRVAMLTGDMDISKLMVYVQQVEEEKLSDIEEYRNKKAKTGNESRQQKSNATRSSLQQKQMGNAPSSASAPTLKKKFAPPDKAAPKELLPMLAEEQSACMLSIIAKSMRTHHMLSLRQLKVNEKNFPTHDVELVALVFSLKIWRHYLYCIHVDVFTDLKRLQYVFTQREFNLIQRRLLDLLKDYDMSILYHPVKVNVFVDALSRLSMGTTAHLKEDKKEAAKEVSRLARLGD</sequence>
<dbReference type="SUPFAM" id="SSF56672">
    <property type="entry name" value="DNA/RNA polymerases"/>
    <property type="match status" value="1"/>
</dbReference>
<evidence type="ECO:0000256" key="5">
    <source>
        <dbReference type="ARBA" id="ARBA00022801"/>
    </source>
</evidence>
<dbReference type="InterPro" id="IPR043502">
    <property type="entry name" value="DNA/RNA_pol_sf"/>
</dbReference>
<keyword evidence="4" id="KW-0255">Endonuclease</keyword>
<keyword evidence="3" id="KW-0540">Nuclease</keyword>
<dbReference type="RefSeq" id="XP_015072896.1">
    <property type="nucleotide sequence ID" value="XM_015217410.1"/>
</dbReference>
<feature type="domain" description="Reverse transcriptase RNase H-like" evidence="8">
    <location>
        <begin position="207"/>
        <end position="274"/>
    </location>
</feature>
<feature type="compositionally biased region" description="Polar residues" evidence="7">
    <location>
        <begin position="137"/>
        <end position="160"/>
    </location>
</feature>
<evidence type="ECO:0000256" key="4">
    <source>
        <dbReference type="ARBA" id="ARBA00022759"/>
    </source>
</evidence>
<accession>A0ABM1GLJ6</accession>
<evidence type="ECO:0000256" key="1">
    <source>
        <dbReference type="ARBA" id="ARBA00022679"/>
    </source>
</evidence>
<reference evidence="10" key="2">
    <citation type="submission" date="2025-08" db="UniProtKB">
        <authorList>
            <consortium name="RefSeq"/>
        </authorList>
    </citation>
    <scope>IDENTIFICATION</scope>
</reference>
<keyword evidence="2" id="KW-0548">Nucleotidyltransferase</keyword>
<dbReference type="PANTHER" id="PTHR34072:SF59">
    <property type="entry name" value="CCHC-TYPE INTEGRASE"/>
    <property type="match status" value="1"/>
</dbReference>
<feature type="compositionally biased region" description="Basic and acidic residues" evidence="7">
    <location>
        <begin position="123"/>
        <end position="136"/>
    </location>
</feature>
<dbReference type="Proteomes" id="UP000694930">
    <property type="component" value="Chromosome 1"/>
</dbReference>
<keyword evidence="5" id="KW-0378">Hydrolase</keyword>
<dbReference type="InterPro" id="IPR041373">
    <property type="entry name" value="RT_RNaseH"/>
</dbReference>
<evidence type="ECO:0000259" key="8">
    <source>
        <dbReference type="Pfam" id="PF17917"/>
    </source>
</evidence>
<evidence type="ECO:0000256" key="7">
    <source>
        <dbReference type="SAM" id="MobiDB-lite"/>
    </source>
</evidence>
<proteinExistence type="predicted"/>
<evidence type="ECO:0000256" key="3">
    <source>
        <dbReference type="ARBA" id="ARBA00022722"/>
    </source>
</evidence>
<dbReference type="PANTHER" id="PTHR34072">
    <property type="entry name" value="ENZYMATIC POLYPROTEIN-RELATED"/>
    <property type="match status" value="1"/>
</dbReference>
<evidence type="ECO:0000256" key="2">
    <source>
        <dbReference type="ARBA" id="ARBA00022695"/>
    </source>
</evidence>
<dbReference type="CDD" id="cd09274">
    <property type="entry name" value="RNase_HI_RT_Ty3"/>
    <property type="match status" value="1"/>
</dbReference>
<reference evidence="9" key="1">
    <citation type="journal article" date="2014" name="Nat. Genet.">
        <title>The genome of the stress-tolerant wild tomato species Solanum pennellii.</title>
        <authorList>
            <person name="Bolger A."/>
            <person name="Scossa F."/>
            <person name="Bolger M.E."/>
            <person name="Lanz C."/>
            <person name="Maumus F."/>
            <person name="Tohge T."/>
            <person name="Quesneville H."/>
            <person name="Alseekh S."/>
            <person name="Sorensen I."/>
            <person name="Lichtenstein G."/>
            <person name="Fich E.A."/>
            <person name="Conte M."/>
            <person name="Keller H."/>
            <person name="Schneeberger K."/>
            <person name="Schwacke R."/>
            <person name="Ofner I."/>
            <person name="Vrebalov J."/>
            <person name="Xu Y."/>
            <person name="Osorio S."/>
            <person name="Aflitos S.A."/>
            <person name="Schijlen E."/>
            <person name="Jimenez-Gomez J.M."/>
            <person name="Ryngajllo M."/>
            <person name="Kimura S."/>
            <person name="Kumar R."/>
            <person name="Koenig D."/>
            <person name="Headland L.R."/>
            <person name="Maloof J.N."/>
            <person name="Sinha N."/>
            <person name="van Ham R.C."/>
            <person name="Lankhorst R.K."/>
            <person name="Mao L."/>
            <person name="Vogel A."/>
            <person name="Arsova B."/>
            <person name="Panstruga R."/>
            <person name="Fei Z."/>
            <person name="Rose J.K."/>
            <person name="Zamir D."/>
            <person name="Carrari F."/>
            <person name="Giovannoni J.J."/>
            <person name="Weigel D."/>
            <person name="Usadel B."/>
            <person name="Fernie A.R."/>
        </authorList>
    </citation>
    <scope>NUCLEOTIDE SEQUENCE [LARGE SCALE GENOMIC DNA]</scope>
    <source>
        <strain evidence="9">cv. LA0716</strain>
    </source>
</reference>
<keyword evidence="1" id="KW-0808">Transferase</keyword>
<protein>
    <submittedName>
        <fullName evidence="10">Uncharacterized protein LOC107017134</fullName>
    </submittedName>
</protein>
<evidence type="ECO:0000313" key="10">
    <source>
        <dbReference type="RefSeq" id="XP_015072896.1"/>
    </source>
</evidence>
<name>A0ABM1GLJ6_SOLPN</name>
<dbReference type="Pfam" id="PF17917">
    <property type="entry name" value="RT_RNaseH"/>
    <property type="match status" value="1"/>
</dbReference>
<evidence type="ECO:0000256" key="6">
    <source>
        <dbReference type="ARBA" id="ARBA00022918"/>
    </source>
</evidence>
<organism evidence="9 10">
    <name type="scientific">Solanum pennellii</name>
    <name type="common">Tomato</name>
    <name type="synonym">Lycopersicon pennellii</name>
    <dbReference type="NCBI Taxonomy" id="28526"/>
    <lineage>
        <taxon>Eukaryota</taxon>
        <taxon>Viridiplantae</taxon>
        <taxon>Streptophyta</taxon>
        <taxon>Embryophyta</taxon>
        <taxon>Tracheophyta</taxon>
        <taxon>Spermatophyta</taxon>
        <taxon>Magnoliopsida</taxon>
        <taxon>eudicotyledons</taxon>
        <taxon>Gunneridae</taxon>
        <taxon>Pentapetalae</taxon>
        <taxon>asterids</taxon>
        <taxon>lamiids</taxon>
        <taxon>Solanales</taxon>
        <taxon>Solanaceae</taxon>
        <taxon>Solanoideae</taxon>
        <taxon>Solaneae</taxon>
        <taxon>Solanum</taxon>
        <taxon>Solanum subgen. Lycopersicon</taxon>
    </lineage>
</organism>
<keyword evidence="9" id="KW-1185">Reference proteome</keyword>
<feature type="region of interest" description="Disordered" evidence="7">
    <location>
        <begin position="123"/>
        <end position="169"/>
    </location>
</feature>